<dbReference type="NCBIfam" id="NF005907">
    <property type="entry name" value="PRK07883.1-5"/>
    <property type="match status" value="1"/>
</dbReference>
<dbReference type="InterPro" id="IPR013520">
    <property type="entry name" value="Ribonucl_H"/>
</dbReference>
<dbReference type="GO" id="GO:0009380">
    <property type="term" value="C:excinuclease repair complex"/>
    <property type="evidence" value="ECO:0007669"/>
    <property type="project" value="TreeGrafter"/>
</dbReference>
<dbReference type="EMBL" id="FUWS01000002">
    <property type="protein sequence ID" value="SJZ65360.1"/>
    <property type="molecule type" value="Genomic_DNA"/>
</dbReference>
<sequence>MAQQQHSVQTSLEDLGTPLSATTFVVVDLETTGARSSGAGITEIGAVKVRGGEVLGEFGTLVNPGVPIPPFITLLTGITQAMVATAPPVDAVLPGFLEFAELDRGAVLVAHNAPFDVGFLKAVCADHGLPWPAPTVVDTVPLARRLIPRGEVGNHKLATLAGFLGVPDRPTHRALDDARATVGVLHGLLERLGAFGVDTLEELRAFRSAPTSVQRGKRHLADDLPESPGVYVFEDARGDALYIGKSGNLRRRVRSYFTAAETRRRIREMVGLAERVRPIVCATPLEAEVRELRLICERHPPYNRRSRHQERLVWLKLTREPYPRLSVVRDLAEDGAPYLGPFRSAREAQLAREALEETAPIRRCNHRLRRSPTVAACALAGMGRCGAPCEGRESVDDYAAHVAAVTAAMTDEPGRVVTRLRQRIEELSRELRYEEAAAHRDRLAAFLRASIRRQRLAALAGCSHLVAGRPTPAGWELAVIRHGRLAGSALMGRGERPAPFLSALVATAETVEPGPGPAPRATPEEMECLLRWLESPGLRLAEIEGTWSCPVDGAEKYRDLTDWGHGRHPAQ</sequence>
<dbReference type="OrthoDB" id="9803913at2"/>
<evidence type="ECO:0000313" key="5">
    <source>
        <dbReference type="Proteomes" id="UP000190637"/>
    </source>
</evidence>
<dbReference type="InterPro" id="IPR036397">
    <property type="entry name" value="RNaseH_sf"/>
</dbReference>
<dbReference type="GO" id="GO:0006260">
    <property type="term" value="P:DNA replication"/>
    <property type="evidence" value="ECO:0007669"/>
    <property type="project" value="InterPro"/>
</dbReference>
<name>A0A1T4ME59_9ACTN</name>
<dbReference type="Pfam" id="PF00929">
    <property type="entry name" value="RNase_T"/>
    <property type="match status" value="1"/>
</dbReference>
<dbReference type="PANTHER" id="PTHR30562">
    <property type="entry name" value="UVRC/OXIDOREDUCTASE"/>
    <property type="match status" value="1"/>
</dbReference>
<dbReference type="GO" id="GO:0003677">
    <property type="term" value="F:DNA binding"/>
    <property type="evidence" value="ECO:0007669"/>
    <property type="project" value="InterPro"/>
</dbReference>
<accession>A0A1T4ME59</accession>
<protein>
    <submittedName>
        <fullName evidence="4">DNA polymerase-3 subunit epsilon</fullName>
    </submittedName>
</protein>
<keyword evidence="1" id="KW-0269">Exonuclease</keyword>
<dbReference type="InterPro" id="IPR001943">
    <property type="entry name" value="UVR_dom"/>
</dbReference>
<dbReference type="InterPro" id="IPR035901">
    <property type="entry name" value="GIY-YIG_endonuc_sf"/>
</dbReference>
<evidence type="ECO:0000256" key="1">
    <source>
        <dbReference type="ARBA" id="ARBA00022839"/>
    </source>
</evidence>
<evidence type="ECO:0000313" key="4">
    <source>
        <dbReference type="EMBL" id="SJZ65360.1"/>
    </source>
</evidence>
<dbReference type="Gene3D" id="3.30.420.10">
    <property type="entry name" value="Ribonuclease H-like superfamily/Ribonuclease H"/>
    <property type="match status" value="1"/>
</dbReference>
<evidence type="ECO:0000259" key="3">
    <source>
        <dbReference type="PROSITE" id="PS50164"/>
    </source>
</evidence>
<dbReference type="CDD" id="cd10434">
    <property type="entry name" value="GIY-YIG_UvrC_Cho"/>
    <property type="match status" value="1"/>
</dbReference>
<evidence type="ECO:0000259" key="2">
    <source>
        <dbReference type="PROSITE" id="PS50151"/>
    </source>
</evidence>
<dbReference type="GO" id="GO:0004527">
    <property type="term" value="F:exonuclease activity"/>
    <property type="evidence" value="ECO:0007669"/>
    <property type="project" value="UniProtKB-KW"/>
</dbReference>
<feature type="domain" description="GIY-YIG" evidence="3">
    <location>
        <begin position="226"/>
        <end position="304"/>
    </location>
</feature>
<dbReference type="RefSeq" id="WP_078760453.1">
    <property type="nucleotide sequence ID" value="NZ_FUWS01000002.1"/>
</dbReference>
<dbReference type="InterPro" id="IPR047296">
    <property type="entry name" value="GIY-YIG_UvrC_Cho"/>
</dbReference>
<dbReference type="NCBIfam" id="NF005905">
    <property type="entry name" value="PRK07883.1-3"/>
    <property type="match status" value="1"/>
</dbReference>
<keyword evidence="5" id="KW-1185">Reference proteome</keyword>
<proteinExistence type="predicted"/>
<keyword evidence="1" id="KW-0540">Nuclease</keyword>
<dbReference type="PROSITE" id="PS50164">
    <property type="entry name" value="GIY_YIG"/>
    <property type="match status" value="1"/>
</dbReference>
<dbReference type="SUPFAM" id="SSF82771">
    <property type="entry name" value="GIY-YIG endonuclease"/>
    <property type="match status" value="1"/>
</dbReference>
<dbReference type="SMART" id="SM00479">
    <property type="entry name" value="EXOIII"/>
    <property type="match status" value="1"/>
</dbReference>
<organism evidence="4 5">
    <name type="scientific">Marinactinospora thermotolerans DSM 45154</name>
    <dbReference type="NCBI Taxonomy" id="1122192"/>
    <lineage>
        <taxon>Bacteria</taxon>
        <taxon>Bacillati</taxon>
        <taxon>Actinomycetota</taxon>
        <taxon>Actinomycetes</taxon>
        <taxon>Streptosporangiales</taxon>
        <taxon>Nocardiopsidaceae</taxon>
        <taxon>Marinactinospora</taxon>
    </lineage>
</organism>
<dbReference type="SUPFAM" id="SSF46600">
    <property type="entry name" value="C-terminal UvrC-binding domain of UvrB"/>
    <property type="match status" value="1"/>
</dbReference>
<dbReference type="FunFam" id="3.30.420.10:FF:000045">
    <property type="entry name" value="3'-5' exonuclease DinG"/>
    <property type="match status" value="1"/>
</dbReference>
<dbReference type="PROSITE" id="PS50151">
    <property type="entry name" value="UVR"/>
    <property type="match status" value="1"/>
</dbReference>
<dbReference type="SMART" id="SM00465">
    <property type="entry name" value="GIYc"/>
    <property type="match status" value="1"/>
</dbReference>
<dbReference type="InterPro" id="IPR036876">
    <property type="entry name" value="UVR_dom_sf"/>
</dbReference>
<feature type="domain" description="UVR" evidence="2">
    <location>
        <begin position="414"/>
        <end position="449"/>
    </location>
</feature>
<dbReference type="GO" id="GO:0003887">
    <property type="term" value="F:DNA-directed DNA polymerase activity"/>
    <property type="evidence" value="ECO:0007669"/>
    <property type="project" value="InterPro"/>
</dbReference>
<dbReference type="NCBIfam" id="TIGR00573">
    <property type="entry name" value="dnaq"/>
    <property type="match status" value="1"/>
</dbReference>
<dbReference type="AlphaFoldDB" id="A0A1T4ME59"/>
<dbReference type="SUPFAM" id="SSF53098">
    <property type="entry name" value="Ribonuclease H-like"/>
    <property type="match status" value="1"/>
</dbReference>
<dbReference type="InterPro" id="IPR000305">
    <property type="entry name" value="GIY-YIG_endonuc"/>
</dbReference>
<gene>
    <name evidence="4" type="ORF">SAMN02745673_01077</name>
</gene>
<dbReference type="InterPro" id="IPR012337">
    <property type="entry name" value="RNaseH-like_sf"/>
</dbReference>
<reference evidence="4 5" key="1">
    <citation type="submission" date="2017-02" db="EMBL/GenBank/DDBJ databases">
        <authorList>
            <person name="Peterson S.W."/>
        </authorList>
    </citation>
    <scope>NUCLEOTIDE SEQUENCE [LARGE SCALE GENOMIC DNA]</scope>
    <source>
        <strain evidence="4 5">DSM 45154</strain>
    </source>
</reference>
<dbReference type="Pfam" id="PF02151">
    <property type="entry name" value="UVR"/>
    <property type="match status" value="1"/>
</dbReference>
<dbReference type="Proteomes" id="UP000190637">
    <property type="component" value="Unassembled WGS sequence"/>
</dbReference>
<dbReference type="Gene3D" id="3.40.1440.10">
    <property type="entry name" value="GIY-YIG endonuclease"/>
    <property type="match status" value="1"/>
</dbReference>
<dbReference type="InterPro" id="IPR006054">
    <property type="entry name" value="DnaQ"/>
</dbReference>
<dbReference type="Pfam" id="PF01541">
    <property type="entry name" value="GIY-YIG"/>
    <property type="match status" value="1"/>
</dbReference>
<keyword evidence="1" id="KW-0378">Hydrolase</keyword>
<dbReference type="CDD" id="cd06127">
    <property type="entry name" value="DEDDh"/>
    <property type="match status" value="1"/>
</dbReference>
<dbReference type="STRING" id="1122192.SAMN02745673_01077"/>
<dbReference type="InterPro" id="IPR050066">
    <property type="entry name" value="UvrABC_protein_C"/>
</dbReference>
<dbReference type="PANTHER" id="PTHR30562:SF1">
    <property type="entry name" value="UVRABC SYSTEM PROTEIN C"/>
    <property type="match status" value="1"/>
</dbReference>
<dbReference type="GO" id="GO:0006289">
    <property type="term" value="P:nucleotide-excision repair"/>
    <property type="evidence" value="ECO:0007669"/>
    <property type="project" value="InterPro"/>
</dbReference>